<reference evidence="1" key="1">
    <citation type="submission" date="2022-10" db="EMBL/GenBank/DDBJ databases">
        <title>Luteolibacter sp. GHJ8, whole genome shotgun sequencing project.</title>
        <authorList>
            <person name="Zhao G."/>
            <person name="Shen L."/>
        </authorList>
    </citation>
    <scope>NUCLEOTIDE SEQUENCE</scope>
    <source>
        <strain evidence="1">GHJ8</strain>
    </source>
</reference>
<dbReference type="EMBL" id="JAPDDR010000010">
    <property type="protein sequence ID" value="MCW1915576.1"/>
    <property type="molecule type" value="Genomic_DNA"/>
</dbReference>
<dbReference type="RefSeq" id="WP_264515129.1">
    <property type="nucleotide sequence ID" value="NZ_JAPDDR010000010.1"/>
</dbReference>
<organism evidence="1 2">
    <name type="scientific">Luteolibacter rhizosphaerae</name>
    <dbReference type="NCBI Taxonomy" id="2989719"/>
    <lineage>
        <taxon>Bacteria</taxon>
        <taxon>Pseudomonadati</taxon>
        <taxon>Verrucomicrobiota</taxon>
        <taxon>Verrucomicrobiia</taxon>
        <taxon>Verrucomicrobiales</taxon>
        <taxon>Verrucomicrobiaceae</taxon>
        <taxon>Luteolibacter</taxon>
    </lineage>
</organism>
<keyword evidence="2" id="KW-1185">Reference proteome</keyword>
<dbReference type="Proteomes" id="UP001165653">
    <property type="component" value="Unassembled WGS sequence"/>
</dbReference>
<gene>
    <name evidence="1" type="ORF">OJ996_18465</name>
</gene>
<comment type="caution">
    <text evidence="1">The sequence shown here is derived from an EMBL/GenBank/DDBJ whole genome shotgun (WGS) entry which is preliminary data.</text>
</comment>
<name>A0ABT3G6U6_9BACT</name>
<evidence type="ECO:0000313" key="1">
    <source>
        <dbReference type="EMBL" id="MCW1915576.1"/>
    </source>
</evidence>
<sequence length="178" mass="20491">MLLDMVEHILYAFNQASAVFVWAQAKEENPLAVRGLGKHWPVIHNASLESTLINMRALNEFFRAPGVGKPPMNDDVRASDYPNYITQGSFLTTDNEKTINKHLAHISVRRAEVKPEWLIRTLIDSAFERMVHFLGYLLRDFPPLHAHHPQFMKVVEIRDALREYTPIGRIYTSILGKK</sequence>
<accession>A0ABT3G6U6</accession>
<protein>
    <submittedName>
        <fullName evidence="1">Uncharacterized protein</fullName>
    </submittedName>
</protein>
<evidence type="ECO:0000313" key="2">
    <source>
        <dbReference type="Proteomes" id="UP001165653"/>
    </source>
</evidence>
<proteinExistence type="predicted"/>